<keyword evidence="3" id="KW-0812">Transmembrane</keyword>
<feature type="compositionally biased region" description="Basic and acidic residues" evidence="2">
    <location>
        <begin position="1"/>
        <end position="19"/>
    </location>
</feature>
<reference evidence="5 6" key="1">
    <citation type="submission" date="2018-06" db="EMBL/GenBank/DDBJ databases">
        <title>Thermoflavimicrobium daqus sp. nov., a thermophilic microbe isolated from Moutai-flavour Daqu.</title>
        <authorList>
            <person name="Wang X."/>
            <person name="Zhou H."/>
        </authorList>
    </citation>
    <scope>NUCLEOTIDE SEQUENCE [LARGE SCALE GENOMIC DNA]</scope>
    <source>
        <strain evidence="5 6">FBKL4.011</strain>
    </source>
</reference>
<proteinExistence type="predicted"/>
<evidence type="ECO:0000256" key="1">
    <source>
        <dbReference type="ARBA" id="ARBA00022679"/>
    </source>
</evidence>
<feature type="transmembrane region" description="Helical" evidence="3">
    <location>
        <begin position="65"/>
        <end position="88"/>
    </location>
</feature>
<dbReference type="SUPFAM" id="SSF53955">
    <property type="entry name" value="Lysozyme-like"/>
    <property type="match status" value="1"/>
</dbReference>
<dbReference type="GO" id="GO:0008955">
    <property type="term" value="F:peptidoglycan glycosyltransferase activity"/>
    <property type="evidence" value="ECO:0007669"/>
    <property type="project" value="TreeGrafter"/>
</dbReference>
<evidence type="ECO:0000259" key="4">
    <source>
        <dbReference type="Pfam" id="PF00912"/>
    </source>
</evidence>
<dbReference type="EMBL" id="QJKK01000012">
    <property type="protein sequence ID" value="RAL21845.1"/>
    <property type="molecule type" value="Genomic_DNA"/>
</dbReference>
<dbReference type="InterPro" id="IPR001264">
    <property type="entry name" value="Glyco_trans_51"/>
</dbReference>
<evidence type="ECO:0000256" key="2">
    <source>
        <dbReference type="SAM" id="MobiDB-lite"/>
    </source>
</evidence>
<feature type="region of interest" description="Disordered" evidence="2">
    <location>
        <begin position="1"/>
        <end position="50"/>
    </location>
</feature>
<keyword evidence="1" id="KW-0808">Transferase</keyword>
<evidence type="ECO:0000313" key="6">
    <source>
        <dbReference type="Proteomes" id="UP000251213"/>
    </source>
</evidence>
<organism evidence="5 6">
    <name type="scientific">Thermoflavimicrobium daqui</name>
    <dbReference type="NCBI Taxonomy" id="2137476"/>
    <lineage>
        <taxon>Bacteria</taxon>
        <taxon>Bacillati</taxon>
        <taxon>Bacillota</taxon>
        <taxon>Bacilli</taxon>
        <taxon>Bacillales</taxon>
        <taxon>Thermoactinomycetaceae</taxon>
        <taxon>Thermoflavimicrobium</taxon>
    </lineage>
</organism>
<dbReference type="Gene3D" id="1.10.3810.10">
    <property type="entry name" value="Biosynthetic peptidoglycan transglycosylase-like"/>
    <property type="match status" value="1"/>
</dbReference>
<dbReference type="Proteomes" id="UP000251213">
    <property type="component" value="Unassembled WGS sequence"/>
</dbReference>
<sequence>MNDLDQSKGKLDFSPEIRSARLRGRSSVETGKDQKSKKSMPPPQKKRSRRRKKRYLWLRLFNWKWFMLVGTTSSLLMFGFITSLLFVAKFQHLEKINNIKTQSVVIARDDQLGAKQKKIYYEFIPIQEIRAKNPLLLDTFVRVEDVRFYRHNGVDFKALFRATAKTLLGDKQGGGTITMQVARNVIIESHKQTLSRKLNEMAVAWNLNREYSKSRILEAYVNGIDFGNQIKGAQLAAKAYFGKDLRKDILNPNEVAVLVAIINGPSVYDPYGSKDTQENLKERRDLILAMMSKEDDGMKALITPIEKESWQQKPMLIKSKLFKDRVLGKIGKKE</sequence>
<name>A0A364K1L6_9BACL</name>
<dbReference type="InterPro" id="IPR023346">
    <property type="entry name" value="Lysozyme-like_dom_sf"/>
</dbReference>
<dbReference type="InterPro" id="IPR050396">
    <property type="entry name" value="Glycosyltr_51/Transpeptidase"/>
</dbReference>
<gene>
    <name evidence="5" type="ORF">DL897_15625</name>
</gene>
<accession>A0A364K1L6</accession>
<reference evidence="5 6" key="2">
    <citation type="submission" date="2018-06" db="EMBL/GenBank/DDBJ databases">
        <authorList>
            <person name="Zhirakovskaya E."/>
        </authorList>
    </citation>
    <scope>NUCLEOTIDE SEQUENCE [LARGE SCALE GENOMIC DNA]</scope>
    <source>
        <strain evidence="5 6">FBKL4.011</strain>
    </source>
</reference>
<feature type="domain" description="Glycosyl transferase family 51" evidence="4">
    <location>
        <begin position="133"/>
        <end position="291"/>
    </location>
</feature>
<keyword evidence="3" id="KW-1133">Transmembrane helix</keyword>
<dbReference type="PANTHER" id="PTHR32282:SF33">
    <property type="entry name" value="PEPTIDOGLYCAN GLYCOSYLTRANSFERASE"/>
    <property type="match status" value="1"/>
</dbReference>
<comment type="caution">
    <text evidence="5">The sequence shown here is derived from an EMBL/GenBank/DDBJ whole genome shotgun (WGS) entry which is preliminary data.</text>
</comment>
<dbReference type="AlphaFoldDB" id="A0A364K1L6"/>
<evidence type="ECO:0000313" key="5">
    <source>
        <dbReference type="EMBL" id="RAL21845.1"/>
    </source>
</evidence>
<dbReference type="OrthoDB" id="9766909at2"/>
<dbReference type="RefSeq" id="WP_113660057.1">
    <property type="nucleotide sequence ID" value="NZ_KZ845674.1"/>
</dbReference>
<keyword evidence="3" id="KW-0472">Membrane</keyword>
<keyword evidence="6" id="KW-1185">Reference proteome</keyword>
<evidence type="ECO:0000256" key="3">
    <source>
        <dbReference type="SAM" id="Phobius"/>
    </source>
</evidence>
<dbReference type="Pfam" id="PF00912">
    <property type="entry name" value="Transgly"/>
    <property type="match status" value="1"/>
</dbReference>
<dbReference type="InterPro" id="IPR036950">
    <property type="entry name" value="PBP_transglycosylase"/>
</dbReference>
<dbReference type="PANTHER" id="PTHR32282">
    <property type="entry name" value="BINDING PROTEIN TRANSPEPTIDASE, PUTATIVE-RELATED"/>
    <property type="match status" value="1"/>
</dbReference>
<protein>
    <recommendedName>
        <fullName evidence="4">Glycosyl transferase family 51 domain-containing protein</fullName>
    </recommendedName>
</protein>